<name>A0ABU3LE72_9FLAO</name>
<dbReference type="Proteomes" id="UP001257277">
    <property type="component" value="Unassembled WGS sequence"/>
</dbReference>
<keyword evidence="2" id="KW-1185">Reference proteome</keyword>
<accession>A0ABU3LE72</accession>
<proteinExistence type="predicted"/>
<evidence type="ECO:0000313" key="1">
    <source>
        <dbReference type="EMBL" id="MDT7832026.1"/>
    </source>
</evidence>
<dbReference type="RefSeq" id="WP_349241278.1">
    <property type="nucleotide sequence ID" value="NZ_JAVTTO010000002.1"/>
</dbReference>
<dbReference type="EMBL" id="JAVTTO010000002">
    <property type="protein sequence ID" value="MDT7832026.1"/>
    <property type="molecule type" value="Genomic_DNA"/>
</dbReference>
<sequence length="376" mass="44052">MKIRSIITTFLVLFYNISFSQEPINVANLNVSLSFQETKDYFFTFDKGDEIVFNFVMKKGKHIRSVEIASSSNVKLTEFKAKEITNRKIQVLKKEIYRFRFFSSSLTTRVANVQIQRIPSKNGSPSFNTGWKWYTVRDTIYVPYQKDSLIGYQMIPYQETIKEIVNTKKEEILLFQKSQRVHSYYNRNKSRTYLRVDLPRLEITDLKKEKILAWAYWIGVGEEGKAAYDKNVRNFSKFIGKAANAYFQTPLAGLALGFITELFIPNNGHDVAYYFMDEFRNVQSFLDGNQFSFFDSGKGRAAFGRNDSRLWSTFYIGLSNDNLTKGIDVEVKVIAIKETQTFKYNTYNKEKKEAQYMKLNKTRMQVKEKKYRVPVE</sequence>
<gene>
    <name evidence="1" type="ORF">RQM59_06520</name>
</gene>
<organism evidence="1 2">
    <name type="scientific">Asprobacillus argus</name>
    <dbReference type="NCBI Taxonomy" id="3076534"/>
    <lineage>
        <taxon>Bacteria</taxon>
        <taxon>Pseudomonadati</taxon>
        <taxon>Bacteroidota</taxon>
        <taxon>Flavobacteriia</taxon>
        <taxon>Flavobacteriales</taxon>
        <taxon>Flavobacteriaceae</taxon>
        <taxon>Asprobacillus</taxon>
    </lineage>
</organism>
<reference evidence="1 2" key="1">
    <citation type="submission" date="2023-09" db="EMBL/GenBank/DDBJ databases">
        <title>Novel taxa isolated from Blanes Bay.</title>
        <authorList>
            <person name="Rey-Velasco X."/>
            <person name="Lucena T."/>
        </authorList>
    </citation>
    <scope>NUCLEOTIDE SEQUENCE [LARGE SCALE GENOMIC DNA]</scope>
    <source>
        <strain evidence="1 2">S356</strain>
    </source>
</reference>
<comment type="caution">
    <text evidence="1">The sequence shown here is derived from an EMBL/GenBank/DDBJ whole genome shotgun (WGS) entry which is preliminary data.</text>
</comment>
<evidence type="ECO:0000313" key="2">
    <source>
        <dbReference type="Proteomes" id="UP001257277"/>
    </source>
</evidence>
<protein>
    <submittedName>
        <fullName evidence="1">Uncharacterized protein</fullName>
    </submittedName>
</protein>